<feature type="compositionally biased region" description="Low complexity" evidence="1">
    <location>
        <begin position="268"/>
        <end position="281"/>
    </location>
</feature>
<evidence type="ECO:0000256" key="1">
    <source>
        <dbReference type="SAM" id="MobiDB-lite"/>
    </source>
</evidence>
<comment type="caution">
    <text evidence="2">The sequence shown here is derived from an EMBL/GenBank/DDBJ whole genome shotgun (WGS) entry which is preliminary data.</text>
</comment>
<feature type="region of interest" description="Disordered" evidence="1">
    <location>
        <begin position="1"/>
        <end position="30"/>
    </location>
</feature>
<feature type="compositionally biased region" description="Polar residues" evidence="1">
    <location>
        <begin position="422"/>
        <end position="431"/>
    </location>
</feature>
<feature type="compositionally biased region" description="Basic and acidic residues" evidence="1">
    <location>
        <begin position="231"/>
        <end position="244"/>
    </location>
</feature>
<dbReference type="AlphaFoldDB" id="A0A0W0G2M1"/>
<feature type="compositionally biased region" description="Basic and acidic residues" evidence="1">
    <location>
        <begin position="525"/>
        <end position="535"/>
    </location>
</feature>
<feature type="compositionally biased region" description="Basic and acidic residues" evidence="1">
    <location>
        <begin position="213"/>
        <end position="223"/>
    </location>
</feature>
<dbReference type="Proteomes" id="UP000054988">
    <property type="component" value="Unassembled WGS sequence"/>
</dbReference>
<evidence type="ECO:0000313" key="3">
    <source>
        <dbReference type="Proteomes" id="UP000054988"/>
    </source>
</evidence>
<dbReference type="EMBL" id="LATX01001295">
    <property type="protein sequence ID" value="KTB42810.1"/>
    <property type="molecule type" value="Genomic_DNA"/>
</dbReference>
<dbReference type="eggNOG" id="ENOG502R93U">
    <property type="taxonomic scope" value="Eukaryota"/>
</dbReference>
<feature type="compositionally biased region" description="Low complexity" evidence="1">
    <location>
        <begin position="320"/>
        <end position="331"/>
    </location>
</feature>
<proteinExistence type="predicted"/>
<feature type="region of interest" description="Disordered" evidence="1">
    <location>
        <begin position="210"/>
        <end position="376"/>
    </location>
</feature>
<organism evidence="2 3">
    <name type="scientific">Moniliophthora roreri</name>
    <name type="common">Frosty pod rot fungus</name>
    <name type="synonym">Monilia roreri</name>
    <dbReference type="NCBI Taxonomy" id="221103"/>
    <lineage>
        <taxon>Eukaryota</taxon>
        <taxon>Fungi</taxon>
        <taxon>Dikarya</taxon>
        <taxon>Basidiomycota</taxon>
        <taxon>Agaricomycotina</taxon>
        <taxon>Agaricomycetes</taxon>
        <taxon>Agaricomycetidae</taxon>
        <taxon>Agaricales</taxon>
        <taxon>Marasmiineae</taxon>
        <taxon>Marasmiaceae</taxon>
        <taxon>Moniliophthora</taxon>
    </lineage>
</organism>
<feature type="region of interest" description="Disordered" evidence="1">
    <location>
        <begin position="411"/>
        <end position="432"/>
    </location>
</feature>
<accession>A0A0W0G2M1</accession>
<feature type="compositionally biased region" description="Pro residues" evidence="1">
    <location>
        <begin position="336"/>
        <end position="350"/>
    </location>
</feature>
<feature type="compositionally biased region" description="Basic residues" evidence="1">
    <location>
        <begin position="563"/>
        <end position="573"/>
    </location>
</feature>
<reference evidence="2 3" key="1">
    <citation type="submission" date="2015-12" db="EMBL/GenBank/DDBJ databases">
        <title>Draft genome sequence of Moniliophthora roreri, the causal agent of frosty pod rot of cacao.</title>
        <authorList>
            <person name="Aime M.C."/>
            <person name="Diaz-Valderrama J.R."/>
            <person name="Kijpornyongpan T."/>
            <person name="Phillips-Mora W."/>
        </authorList>
    </citation>
    <scope>NUCLEOTIDE SEQUENCE [LARGE SCALE GENOMIC DNA]</scope>
    <source>
        <strain evidence="2 3">MCA 2952</strain>
    </source>
</reference>
<evidence type="ECO:0000313" key="2">
    <source>
        <dbReference type="EMBL" id="KTB42810.1"/>
    </source>
</evidence>
<feature type="compositionally biased region" description="Low complexity" evidence="1">
    <location>
        <begin position="1"/>
        <end position="12"/>
    </location>
</feature>
<name>A0A0W0G2M1_MONRR</name>
<protein>
    <submittedName>
        <fullName evidence="2">Uncharacterized protein</fullName>
    </submittedName>
</protein>
<feature type="compositionally biased region" description="Pro residues" evidence="1">
    <location>
        <begin position="310"/>
        <end position="319"/>
    </location>
</feature>
<gene>
    <name evidence="2" type="ORF">WG66_4609</name>
</gene>
<feature type="compositionally biased region" description="Polar residues" evidence="1">
    <location>
        <begin position="282"/>
        <end position="292"/>
    </location>
</feature>
<sequence length="573" mass="62437">MSPTSPRTTRPPLATSISFPVSTSSSTTTTSLHLPFKRSLTATADLFPTAASSFHPVIPPKTRVPHFSRSNLRNEHQPSFSVGMDPSRNDPNVTFIHPPFTTFPGSENHPEGLTFNILAENPEWFLDPNDFISYEEPAPVNPSAIAYPPSLEPPRGWCPARKKDLKSRGTDGWPEGEEPRLRCTFCRRTYAGVNAKSMWRRHVFEKHKIAMANRREGASERPRGRGSGATKENRQPDGKPKHDSIMNISVVPQGLARDGSQKSRFRSNLDASSSSEDLSTSQQPESATSTSKSAPDEEPPASAAEDHTPSLPPLTPPLTPHVSSDSVNSSSDEPHLPTPPSISQVPPSPYDPTATPSFRHCSPRLPSEQPWLFPSPSHPFSQARDLCLSYLGRDMDSKSLDSPLLAFGGKKGSSLKRGFRSPMTTLETPESNVKARRVFPRFQLSSTSTDSPLSRVIGGGMHKKTLSELSDDWPLVDASPIPLDPFVAPLDDPMPTISTPAESPVVRRVAQGDAGTGVGLLEPFHLHKDLPRAPEDTPISSDIDDEAGAYALADNHSESSPLPKRRKVSGTRH</sequence>
<feature type="region of interest" description="Disordered" evidence="1">
    <location>
        <begin position="525"/>
        <end position="573"/>
    </location>
</feature>